<dbReference type="AlphaFoldDB" id="A0A4P9YXB6"/>
<dbReference type="EMBL" id="KZ990072">
    <property type="protein sequence ID" value="RKP24716.1"/>
    <property type="molecule type" value="Genomic_DNA"/>
</dbReference>
<protein>
    <submittedName>
        <fullName evidence="2">Hydantoinase/oxoprolinase N-terminal region-domain-containing protein</fullName>
    </submittedName>
</protein>
<evidence type="ECO:0000259" key="1">
    <source>
        <dbReference type="Pfam" id="PF05378"/>
    </source>
</evidence>
<dbReference type="GO" id="GO:0017168">
    <property type="term" value="F:5-oxoprolinase (ATP-hydrolyzing) activity"/>
    <property type="evidence" value="ECO:0007669"/>
    <property type="project" value="TreeGrafter"/>
</dbReference>
<sequence>MTDLRSQQGCNIRFSIDRGAQYPVEPSSDCPEGVATAVEKLLSVDPHNYADAPREGIRRLLERITGQPHPKDAPLNIDAIESIRMGTTVATNALLERKGEPCALFITKGFKDLLVIGNQSRPDIFDLSIQVPDQLYAEVIEVDER</sequence>
<dbReference type="GO" id="GO:0005829">
    <property type="term" value="C:cytosol"/>
    <property type="evidence" value="ECO:0007669"/>
    <property type="project" value="TreeGrafter"/>
</dbReference>
<evidence type="ECO:0000313" key="2">
    <source>
        <dbReference type="EMBL" id="RKP24716.1"/>
    </source>
</evidence>
<dbReference type="InterPro" id="IPR008040">
    <property type="entry name" value="Hydant_A_N"/>
</dbReference>
<gene>
    <name evidence="2" type="ORF">SYNPS1DRAFT_16769</name>
</gene>
<name>A0A4P9YXB6_9FUNG</name>
<dbReference type="Pfam" id="PF05378">
    <property type="entry name" value="Hydant_A_N"/>
    <property type="match status" value="1"/>
</dbReference>
<reference evidence="3" key="1">
    <citation type="journal article" date="2018" name="Nat. Microbiol.">
        <title>Leveraging single-cell genomics to expand the fungal tree of life.</title>
        <authorList>
            <person name="Ahrendt S.R."/>
            <person name="Quandt C.A."/>
            <person name="Ciobanu D."/>
            <person name="Clum A."/>
            <person name="Salamov A."/>
            <person name="Andreopoulos B."/>
            <person name="Cheng J.F."/>
            <person name="Woyke T."/>
            <person name="Pelin A."/>
            <person name="Henrissat B."/>
            <person name="Reynolds N.K."/>
            <person name="Benny G.L."/>
            <person name="Smith M.E."/>
            <person name="James T.Y."/>
            <person name="Grigoriev I.V."/>
        </authorList>
    </citation>
    <scope>NUCLEOTIDE SEQUENCE [LARGE SCALE GENOMIC DNA]</scope>
    <source>
        <strain evidence="3">Benny S71-1</strain>
    </source>
</reference>
<feature type="domain" description="Hydantoinase/oxoprolinase N-terminal" evidence="1">
    <location>
        <begin position="37"/>
        <end position="145"/>
    </location>
</feature>
<dbReference type="PANTHER" id="PTHR11365">
    <property type="entry name" value="5-OXOPROLINASE RELATED"/>
    <property type="match status" value="1"/>
</dbReference>
<dbReference type="OrthoDB" id="3643at2759"/>
<keyword evidence="3" id="KW-1185">Reference proteome</keyword>
<evidence type="ECO:0000313" key="3">
    <source>
        <dbReference type="Proteomes" id="UP000278143"/>
    </source>
</evidence>
<dbReference type="PANTHER" id="PTHR11365:SF2">
    <property type="entry name" value="5-OXOPROLINASE"/>
    <property type="match status" value="1"/>
</dbReference>
<dbReference type="InterPro" id="IPR045079">
    <property type="entry name" value="Oxoprolinase-like"/>
</dbReference>
<dbReference type="Proteomes" id="UP000278143">
    <property type="component" value="Unassembled WGS sequence"/>
</dbReference>
<dbReference type="GO" id="GO:0006749">
    <property type="term" value="P:glutathione metabolic process"/>
    <property type="evidence" value="ECO:0007669"/>
    <property type="project" value="TreeGrafter"/>
</dbReference>
<organism evidence="2 3">
    <name type="scientific">Syncephalis pseudoplumigaleata</name>
    <dbReference type="NCBI Taxonomy" id="1712513"/>
    <lineage>
        <taxon>Eukaryota</taxon>
        <taxon>Fungi</taxon>
        <taxon>Fungi incertae sedis</taxon>
        <taxon>Zoopagomycota</taxon>
        <taxon>Zoopagomycotina</taxon>
        <taxon>Zoopagomycetes</taxon>
        <taxon>Zoopagales</taxon>
        <taxon>Piptocephalidaceae</taxon>
        <taxon>Syncephalis</taxon>
    </lineage>
</organism>
<proteinExistence type="predicted"/>
<accession>A0A4P9YXB6</accession>